<organism evidence="2">
    <name type="scientific">OCS116 cluster bacterium</name>
    <dbReference type="NCBI Taxonomy" id="2030921"/>
    <lineage>
        <taxon>Bacteria</taxon>
        <taxon>Pseudomonadati</taxon>
        <taxon>Pseudomonadota</taxon>
        <taxon>Alphaproteobacteria</taxon>
        <taxon>OCS116 cluster</taxon>
    </lineage>
</organism>
<dbReference type="SUPFAM" id="SSF69118">
    <property type="entry name" value="AhpD-like"/>
    <property type="match status" value="1"/>
</dbReference>
<proteinExistence type="predicted"/>
<dbReference type="EMBL" id="NVUS01000005">
    <property type="protein sequence ID" value="PCJ02036.1"/>
    <property type="molecule type" value="Genomic_DNA"/>
</dbReference>
<evidence type="ECO:0000259" key="1">
    <source>
        <dbReference type="Pfam" id="PF02627"/>
    </source>
</evidence>
<gene>
    <name evidence="2" type="ORF">COB13_05425</name>
</gene>
<reference evidence="2" key="2">
    <citation type="journal article" date="2018" name="ISME J.">
        <title>A dynamic microbial community with high functional redundancy inhabits the cold, oxic subseafloor aquifer.</title>
        <authorList>
            <person name="Tully B.J."/>
            <person name="Wheat C.G."/>
            <person name="Glazer B.T."/>
            <person name="Huber J.A."/>
        </authorList>
    </citation>
    <scope>NUCLEOTIDE SEQUENCE</scope>
    <source>
        <strain evidence="2">NORP83</strain>
    </source>
</reference>
<reference key="1">
    <citation type="submission" date="2017-08" db="EMBL/GenBank/DDBJ databases">
        <title>A dynamic microbial community with high functional redundancy inhabits the cold, oxic subseafloor aquifer.</title>
        <authorList>
            <person name="Tully B.J."/>
            <person name="Wheat C.G."/>
            <person name="Glazer B.T."/>
            <person name="Huber J.A."/>
        </authorList>
    </citation>
    <scope>NUCLEOTIDE SEQUENCE [LARGE SCALE GENOMIC DNA]</scope>
</reference>
<accession>A0A2A4Z677</accession>
<dbReference type="NCBIfam" id="TIGR00778">
    <property type="entry name" value="ahpD_dom"/>
    <property type="match status" value="1"/>
</dbReference>
<feature type="domain" description="Carboxymuconolactone decarboxylase-like" evidence="1">
    <location>
        <begin position="31"/>
        <end position="93"/>
    </location>
</feature>
<comment type="caution">
    <text evidence="2">The sequence shown here is derived from an EMBL/GenBank/DDBJ whole genome shotgun (WGS) entry which is preliminary data.</text>
</comment>
<dbReference type="PANTHER" id="PTHR34846:SF10">
    <property type="entry name" value="CYTOPLASMIC PROTEIN"/>
    <property type="match status" value="1"/>
</dbReference>
<evidence type="ECO:0000313" key="2">
    <source>
        <dbReference type="EMBL" id="PCJ02036.1"/>
    </source>
</evidence>
<protein>
    <recommendedName>
        <fullName evidence="1">Carboxymuconolactone decarboxylase-like domain-containing protein</fullName>
    </recommendedName>
</protein>
<dbReference type="GO" id="GO:0051920">
    <property type="term" value="F:peroxiredoxin activity"/>
    <property type="evidence" value="ECO:0007669"/>
    <property type="project" value="InterPro"/>
</dbReference>
<dbReference type="Pfam" id="PF02627">
    <property type="entry name" value="CMD"/>
    <property type="match status" value="1"/>
</dbReference>
<dbReference type="InterPro" id="IPR004675">
    <property type="entry name" value="AhpD_core"/>
</dbReference>
<dbReference type="Gene3D" id="1.20.1290.10">
    <property type="entry name" value="AhpD-like"/>
    <property type="match status" value="1"/>
</dbReference>
<dbReference type="InterPro" id="IPR003779">
    <property type="entry name" value="CMD-like"/>
</dbReference>
<dbReference type="AlphaFoldDB" id="A0A2A4Z677"/>
<dbReference type="PANTHER" id="PTHR34846">
    <property type="entry name" value="4-CARBOXYMUCONOLACTONE DECARBOXYLASE FAMILY PROTEIN (AFU_ORTHOLOGUE AFUA_6G11590)"/>
    <property type="match status" value="1"/>
</dbReference>
<sequence length="151" mass="17372">MIRISYSQVPSKVMDCMIQTENYVSSLTFIDKKIFGLMKTYVSVLNECAYCLDMHYKEARAAGETDLRLYSVGLWREAVYYSAQERAILEWAESVTILQNNGQQQERVFAALSEHFSRDEIAQLTLAVIQINAWNRLVKSFGFEAGLHKVE</sequence>
<dbReference type="InterPro" id="IPR029032">
    <property type="entry name" value="AhpD-like"/>
</dbReference>
<name>A0A2A4Z677_9PROT</name>